<name>A0A803PUQ7_CANSA</name>
<dbReference type="EnsemblPlants" id="evm.model.06.1489">
    <property type="protein sequence ID" value="cds.evm.model.06.1489"/>
    <property type="gene ID" value="evm.TU.06.1489"/>
</dbReference>
<proteinExistence type="predicted"/>
<dbReference type="Proteomes" id="UP000596661">
    <property type="component" value="Chromosome 6"/>
</dbReference>
<evidence type="ECO:0000313" key="2">
    <source>
        <dbReference type="EnsemblPlants" id="cds.evm.model.06.1489"/>
    </source>
</evidence>
<dbReference type="Gramene" id="evm.model.06.1489">
    <property type="protein sequence ID" value="cds.evm.model.06.1489"/>
    <property type="gene ID" value="evm.TU.06.1489"/>
</dbReference>
<feature type="compositionally biased region" description="Polar residues" evidence="1">
    <location>
        <begin position="156"/>
        <end position="166"/>
    </location>
</feature>
<keyword evidence="3" id="KW-1185">Reference proteome</keyword>
<feature type="region of interest" description="Disordered" evidence="1">
    <location>
        <begin position="154"/>
        <end position="175"/>
    </location>
</feature>
<reference evidence="2" key="2">
    <citation type="submission" date="2021-03" db="UniProtKB">
        <authorList>
            <consortium name="EnsemblPlants"/>
        </authorList>
    </citation>
    <scope>IDENTIFICATION</scope>
</reference>
<sequence>MKDLGEACYVLGIKICRDSKRRTLALSQATYIDKILERFSMENSKNRKLPSRYEITLCKDQCPKTSQKEEDMRKYSYALAVESLLYVMLCTRFDICYIVWIVSRYKFNSGLEDWIAIKHILKYLPRMIDLMLVYFGGDFNSIGYTDFDFQLDKNSQKSTSGPQNKAMSWDVEFTP</sequence>
<evidence type="ECO:0008006" key="4">
    <source>
        <dbReference type="Google" id="ProtNLM"/>
    </source>
</evidence>
<evidence type="ECO:0000313" key="3">
    <source>
        <dbReference type="Proteomes" id="UP000596661"/>
    </source>
</evidence>
<accession>A0A803PUQ7</accession>
<organism evidence="2 3">
    <name type="scientific">Cannabis sativa</name>
    <name type="common">Hemp</name>
    <name type="synonym">Marijuana</name>
    <dbReference type="NCBI Taxonomy" id="3483"/>
    <lineage>
        <taxon>Eukaryota</taxon>
        <taxon>Viridiplantae</taxon>
        <taxon>Streptophyta</taxon>
        <taxon>Embryophyta</taxon>
        <taxon>Tracheophyta</taxon>
        <taxon>Spermatophyta</taxon>
        <taxon>Magnoliopsida</taxon>
        <taxon>eudicotyledons</taxon>
        <taxon>Gunneridae</taxon>
        <taxon>Pentapetalae</taxon>
        <taxon>rosids</taxon>
        <taxon>fabids</taxon>
        <taxon>Rosales</taxon>
        <taxon>Cannabaceae</taxon>
        <taxon>Cannabis</taxon>
    </lineage>
</organism>
<dbReference type="AlphaFoldDB" id="A0A803PUQ7"/>
<reference evidence="2" key="1">
    <citation type="submission" date="2018-11" db="EMBL/GenBank/DDBJ databases">
        <authorList>
            <person name="Grassa J C."/>
        </authorList>
    </citation>
    <scope>NUCLEOTIDE SEQUENCE [LARGE SCALE GENOMIC DNA]</scope>
</reference>
<protein>
    <recommendedName>
        <fullName evidence="4">Reverse transcriptase Ty1/copia-type domain-containing protein</fullName>
    </recommendedName>
</protein>
<evidence type="ECO:0000256" key="1">
    <source>
        <dbReference type="SAM" id="MobiDB-lite"/>
    </source>
</evidence>
<dbReference type="EMBL" id="UZAU01000613">
    <property type="status" value="NOT_ANNOTATED_CDS"/>
    <property type="molecule type" value="Genomic_DNA"/>
</dbReference>